<dbReference type="Proteomes" id="UP001143304">
    <property type="component" value="Unassembled WGS sequence"/>
</dbReference>
<reference evidence="11" key="1">
    <citation type="submission" date="2019-02" db="EMBL/GenBank/DDBJ databases">
        <authorList>
            <person name="Li S.-H."/>
        </authorList>
    </citation>
    <scope>NUCLEOTIDE SEQUENCE</scope>
    <source>
        <strain evidence="11">IMCC11814</strain>
    </source>
</reference>
<keyword evidence="7 9" id="KW-0808">Transferase</keyword>
<dbReference type="PANTHER" id="PTHR10434:SF11">
    <property type="entry name" value="1-ACYL-SN-GLYCEROL-3-PHOSPHATE ACYLTRANSFERASE"/>
    <property type="match status" value="1"/>
</dbReference>
<dbReference type="InterPro" id="IPR004552">
    <property type="entry name" value="AGP_acyltrans"/>
</dbReference>
<dbReference type="Gene3D" id="3.40.50.1000">
    <property type="entry name" value="HAD superfamily/HAD-like"/>
    <property type="match status" value="1"/>
</dbReference>
<comment type="domain">
    <text evidence="9">The HXXXXD motif is essential for acyltransferase activity and may constitute the binding site for the phosphate moiety of the glycerol-3-phosphate.</text>
</comment>
<dbReference type="EC" id="2.3.1.51" evidence="5 9"/>
<sequence length="493" mass="53826">MSVHTLDHHLETIGQTQDSPSVAFFDLDRTLIAGFSIVGMARERIRHGLTRGDLRESSVILADLLRQQRNMEKGQKGPGYKRLVTSLSKSLKGLSEETLIRLGDQAYDNTIARSLYSEAIALVEAHRRAGHRLVIVSAATHYQIDPIARVLGIEEVCCTGLEVENGIFTGATLAPLCYGEGKAMAARRVCKRLGVAFKHCWFYSDSIDDLPLLSKVGNPVAVNATEQLRTHASKQGWTQLQFKTRGMPSLETVFRTLLTLQTVAATTAWCALGERMGIKKLAPPNLVTQMVGEIGSGFAGIDIEVEGAEHLTRNRPAVFIFNHQSMLDAMVLAHLLRRDAVAVCKKELATNPFTGALLRRANTLFVDRESANQSALLKESLEVLDSGRSLVISPEGTRSTLGEIQPFKHGAFYLAKKAGVPVVPVVLHNVKDALPNGGLLIRATTIRVTVLPPMEPARMGGVRKACEKMEQAYDRVLGQSEIANLPSALRRAG</sequence>
<evidence type="ECO:0000313" key="11">
    <source>
        <dbReference type="EMBL" id="MCX2979218.1"/>
    </source>
</evidence>
<evidence type="ECO:0000313" key="12">
    <source>
        <dbReference type="Proteomes" id="UP001143304"/>
    </source>
</evidence>
<dbReference type="Gene3D" id="1.20.1440.100">
    <property type="entry name" value="SG protein - dephosphorylation function"/>
    <property type="match status" value="1"/>
</dbReference>
<name>A0ABT3TAB5_9GAMM</name>
<dbReference type="InterPro" id="IPR002123">
    <property type="entry name" value="Plipid/glycerol_acylTrfase"/>
</dbReference>
<evidence type="ECO:0000256" key="8">
    <source>
        <dbReference type="ARBA" id="ARBA00023315"/>
    </source>
</evidence>
<evidence type="ECO:0000256" key="5">
    <source>
        <dbReference type="ARBA" id="ARBA00013211"/>
    </source>
</evidence>
<dbReference type="EMBL" id="SHNO01000003">
    <property type="protein sequence ID" value="MCX2979218.1"/>
    <property type="molecule type" value="Genomic_DNA"/>
</dbReference>
<evidence type="ECO:0000256" key="2">
    <source>
        <dbReference type="ARBA" id="ARBA00004728"/>
    </source>
</evidence>
<dbReference type="Pfam" id="PF01553">
    <property type="entry name" value="Acyltransferase"/>
    <property type="match status" value="1"/>
</dbReference>
<dbReference type="Pfam" id="PF12710">
    <property type="entry name" value="HAD"/>
    <property type="match status" value="1"/>
</dbReference>
<evidence type="ECO:0000256" key="1">
    <source>
        <dbReference type="ARBA" id="ARBA00001141"/>
    </source>
</evidence>
<comment type="pathway">
    <text evidence="3">Lipid metabolism.</text>
</comment>
<protein>
    <recommendedName>
        <fullName evidence="6 9">1-acyl-sn-glycerol-3-phosphate acyltransferase</fullName>
        <ecNumber evidence="5 9">2.3.1.51</ecNumber>
    </recommendedName>
</protein>
<dbReference type="InterPro" id="IPR036412">
    <property type="entry name" value="HAD-like_sf"/>
</dbReference>
<comment type="similarity">
    <text evidence="4 9">Belongs to the 1-acyl-sn-glycerol-3-phosphate acyltransferase family.</text>
</comment>
<dbReference type="NCBIfam" id="TIGR01488">
    <property type="entry name" value="HAD-SF-IB"/>
    <property type="match status" value="1"/>
</dbReference>
<dbReference type="InterPro" id="IPR006385">
    <property type="entry name" value="HAD_hydro_SerB1"/>
</dbReference>
<keyword evidence="9" id="KW-0594">Phospholipid biosynthesis</keyword>
<dbReference type="InterPro" id="IPR023214">
    <property type="entry name" value="HAD_sf"/>
</dbReference>
<keyword evidence="9" id="KW-0444">Lipid biosynthesis</keyword>
<dbReference type="NCBIfam" id="TIGR00530">
    <property type="entry name" value="AGP_acyltrn"/>
    <property type="match status" value="1"/>
</dbReference>
<evidence type="ECO:0000256" key="7">
    <source>
        <dbReference type="ARBA" id="ARBA00022679"/>
    </source>
</evidence>
<comment type="caution">
    <text evidence="11">The sequence shown here is derived from an EMBL/GenBank/DDBJ whole genome shotgun (WGS) entry which is preliminary data.</text>
</comment>
<dbReference type="CDD" id="cd02612">
    <property type="entry name" value="HAD_PGPPase"/>
    <property type="match status" value="1"/>
</dbReference>
<keyword evidence="9" id="KW-1208">Phospholipid metabolism</keyword>
<dbReference type="SMART" id="SM00563">
    <property type="entry name" value="PlsC"/>
    <property type="match status" value="1"/>
</dbReference>
<keyword evidence="11" id="KW-0378">Hydrolase</keyword>
<evidence type="ECO:0000256" key="9">
    <source>
        <dbReference type="RuleBase" id="RU361267"/>
    </source>
</evidence>
<dbReference type="PANTHER" id="PTHR10434">
    <property type="entry name" value="1-ACYL-SN-GLYCEROL-3-PHOSPHATE ACYLTRANSFERASE"/>
    <property type="match status" value="1"/>
</dbReference>
<evidence type="ECO:0000256" key="4">
    <source>
        <dbReference type="ARBA" id="ARBA00008655"/>
    </source>
</evidence>
<evidence type="ECO:0000259" key="10">
    <source>
        <dbReference type="SMART" id="SM00563"/>
    </source>
</evidence>
<comment type="pathway">
    <text evidence="2">Phospholipid metabolism; CDP-diacylglycerol biosynthesis; CDP-diacylglycerol from sn-glycerol 3-phosphate: step 2/3.</text>
</comment>
<dbReference type="SUPFAM" id="SSF56784">
    <property type="entry name" value="HAD-like"/>
    <property type="match status" value="1"/>
</dbReference>
<dbReference type="RefSeq" id="WP_279251006.1">
    <property type="nucleotide sequence ID" value="NZ_SHNO01000003.1"/>
</dbReference>
<evidence type="ECO:0000256" key="6">
    <source>
        <dbReference type="ARBA" id="ARBA00016139"/>
    </source>
</evidence>
<proteinExistence type="inferred from homology"/>
<keyword evidence="8 9" id="KW-0012">Acyltransferase</keyword>
<dbReference type="SUPFAM" id="SSF69593">
    <property type="entry name" value="Glycerol-3-phosphate (1)-acyltransferase"/>
    <property type="match status" value="1"/>
</dbReference>
<organism evidence="11 12">
    <name type="scientific">Candidatus Marimicrobium litorale</name>
    <dbReference type="NCBI Taxonomy" id="2518991"/>
    <lineage>
        <taxon>Bacteria</taxon>
        <taxon>Pseudomonadati</taxon>
        <taxon>Pseudomonadota</taxon>
        <taxon>Gammaproteobacteria</taxon>
        <taxon>Cellvibrionales</taxon>
        <taxon>Halieaceae</taxon>
        <taxon>Marimicrobium</taxon>
    </lineage>
</organism>
<dbReference type="NCBIfam" id="TIGR01490">
    <property type="entry name" value="HAD-SF-IB-hyp1"/>
    <property type="match status" value="1"/>
</dbReference>
<dbReference type="CDD" id="cd07989">
    <property type="entry name" value="LPLAT_AGPAT-like"/>
    <property type="match status" value="1"/>
</dbReference>
<accession>A0ABT3TAB5</accession>
<comment type="catalytic activity">
    <reaction evidence="1 9">
        <text>a 1-acyl-sn-glycero-3-phosphate + an acyl-CoA = a 1,2-diacyl-sn-glycero-3-phosphate + CoA</text>
        <dbReference type="Rhea" id="RHEA:19709"/>
        <dbReference type="ChEBI" id="CHEBI:57287"/>
        <dbReference type="ChEBI" id="CHEBI:57970"/>
        <dbReference type="ChEBI" id="CHEBI:58342"/>
        <dbReference type="ChEBI" id="CHEBI:58608"/>
        <dbReference type="EC" id="2.3.1.51"/>
    </reaction>
</comment>
<keyword evidence="9" id="KW-0443">Lipid metabolism</keyword>
<dbReference type="GO" id="GO:0016787">
    <property type="term" value="F:hydrolase activity"/>
    <property type="evidence" value="ECO:0007669"/>
    <property type="project" value="UniProtKB-KW"/>
</dbReference>
<feature type="domain" description="Phospholipid/glycerol acyltransferase" evidence="10">
    <location>
        <begin position="317"/>
        <end position="430"/>
    </location>
</feature>
<gene>
    <name evidence="11" type="ORF">EYC82_17905</name>
</gene>
<keyword evidence="12" id="KW-1185">Reference proteome</keyword>
<evidence type="ECO:0000256" key="3">
    <source>
        <dbReference type="ARBA" id="ARBA00005189"/>
    </source>
</evidence>